<dbReference type="AlphaFoldDB" id="A0A9D7HTD4"/>
<accession>A0A9D7HTD4</accession>
<comment type="caution">
    <text evidence="3">The sequence shown here is derived from an EMBL/GenBank/DDBJ whole genome shotgun (WGS) entry which is preliminary data.</text>
</comment>
<evidence type="ECO:0000256" key="1">
    <source>
        <dbReference type="SAM" id="MobiDB-lite"/>
    </source>
</evidence>
<organism evidence="3 4">
    <name type="scientific">Candidatus Methylophosphatis roskildensis</name>
    <dbReference type="NCBI Taxonomy" id="2899263"/>
    <lineage>
        <taxon>Bacteria</taxon>
        <taxon>Pseudomonadati</taxon>
        <taxon>Pseudomonadota</taxon>
        <taxon>Betaproteobacteria</taxon>
        <taxon>Nitrosomonadales</taxon>
        <taxon>Sterolibacteriaceae</taxon>
        <taxon>Candidatus Methylophosphatis</taxon>
    </lineage>
</organism>
<dbReference type="Proteomes" id="UP000807785">
    <property type="component" value="Unassembled WGS sequence"/>
</dbReference>
<proteinExistence type="predicted"/>
<evidence type="ECO:0000313" key="4">
    <source>
        <dbReference type="Proteomes" id="UP000807785"/>
    </source>
</evidence>
<evidence type="ECO:0000256" key="2">
    <source>
        <dbReference type="SAM" id="SignalP"/>
    </source>
</evidence>
<keyword evidence="2" id="KW-0732">Signal</keyword>
<feature type="region of interest" description="Disordered" evidence="1">
    <location>
        <begin position="155"/>
        <end position="175"/>
    </location>
</feature>
<feature type="signal peptide" evidence="2">
    <location>
        <begin position="1"/>
        <end position="23"/>
    </location>
</feature>
<gene>
    <name evidence="3" type="ORF">IPH26_22505</name>
</gene>
<feature type="chain" id="PRO_5038430094" evidence="2">
    <location>
        <begin position="24"/>
        <end position="200"/>
    </location>
</feature>
<evidence type="ECO:0000313" key="3">
    <source>
        <dbReference type="EMBL" id="MBK6975596.1"/>
    </source>
</evidence>
<name>A0A9D7HTD4_9PROT</name>
<dbReference type="EMBL" id="JADJEV010000005">
    <property type="protein sequence ID" value="MBK6975596.1"/>
    <property type="molecule type" value="Genomic_DNA"/>
</dbReference>
<reference evidence="3" key="1">
    <citation type="submission" date="2020-10" db="EMBL/GenBank/DDBJ databases">
        <title>Connecting structure to function with the recovery of over 1000 high-quality activated sludge metagenome-assembled genomes encoding full-length rRNA genes using long-read sequencing.</title>
        <authorList>
            <person name="Singleton C.M."/>
            <person name="Petriglieri F."/>
            <person name="Kristensen J.M."/>
            <person name="Kirkegaard R.H."/>
            <person name="Michaelsen T.Y."/>
            <person name="Andersen M.H."/>
            <person name="Karst S.M."/>
            <person name="Dueholm M.S."/>
            <person name="Nielsen P.H."/>
            <person name="Albertsen M."/>
        </authorList>
    </citation>
    <scope>NUCLEOTIDE SEQUENCE</scope>
    <source>
        <strain evidence="3">Bjer_18-Q3-R1-45_BAT3C.347</strain>
    </source>
</reference>
<sequence>MRQRGFTYLGLMLIVASMGAALAATAQVWATVVQREKEVELLFIGEEFRKALKGFAAAARNSNEHAPRTLNDLIKDPRHPDTRRYLRKLYIDPMTGKTEWGLQKDVRGGIVGVFSLSEAKPRKVAEFSARDRDFEGKTKYSEWIFLPKSDDRSTFRDAVGRGQAGSGATPESDVRRAIDADILNQFLRGGPSPQGTGSAK</sequence>
<protein>
    <submittedName>
        <fullName evidence="3">Type II secretion system protein</fullName>
    </submittedName>
</protein>